<name>A0A8J7CU62_9RHOB</name>
<keyword evidence="3" id="KW-1185">Reference proteome</keyword>
<evidence type="ECO:0000313" key="3">
    <source>
        <dbReference type="Proteomes" id="UP000609121"/>
    </source>
</evidence>
<reference evidence="2" key="1">
    <citation type="submission" date="2020-09" db="EMBL/GenBank/DDBJ databases">
        <title>A novel bacterium of genus Mangrovicoccus, isolated from South China Sea.</title>
        <authorList>
            <person name="Huang H."/>
            <person name="Mo K."/>
            <person name="Hu Y."/>
        </authorList>
    </citation>
    <scope>NUCLEOTIDE SEQUENCE</scope>
    <source>
        <strain evidence="2">HB182678</strain>
    </source>
</reference>
<sequence>MRYLAACGLALAAAAGPVAAQQAPGIETEIGIYGFGVAIGGDASAGGAEMDIDLPFGDVWDALEGLVLAYAEHRRGNWIYFARAEYMDLDGFEAETSRGPVSVEARAGMAQWTVQGFAGYRVTDRATQAGRLTADLLGGLRYVSIDMDVDASLAAFGRETRRDFGKRVEFTDPVVALRAKHVWNDAWGLAGWIDLGGFGAGSEFSTSAEITIDRQWSNGWRAFGGWKYFTFDYEDGPLEMQPTYSGPVLGVSYRF</sequence>
<evidence type="ECO:0008006" key="4">
    <source>
        <dbReference type="Google" id="ProtNLM"/>
    </source>
</evidence>
<gene>
    <name evidence="2" type="ORF">ICN82_02595</name>
</gene>
<organism evidence="2 3">
    <name type="scientific">Mangrovicoccus algicola</name>
    <dbReference type="NCBI Taxonomy" id="2771008"/>
    <lineage>
        <taxon>Bacteria</taxon>
        <taxon>Pseudomonadati</taxon>
        <taxon>Pseudomonadota</taxon>
        <taxon>Alphaproteobacteria</taxon>
        <taxon>Rhodobacterales</taxon>
        <taxon>Paracoccaceae</taxon>
        <taxon>Mangrovicoccus</taxon>
    </lineage>
</organism>
<keyword evidence="1" id="KW-0732">Signal</keyword>
<evidence type="ECO:0000256" key="1">
    <source>
        <dbReference type="SAM" id="SignalP"/>
    </source>
</evidence>
<dbReference type="RefSeq" id="WP_193179281.1">
    <property type="nucleotide sequence ID" value="NZ_JACVXA010000005.1"/>
</dbReference>
<proteinExistence type="predicted"/>
<feature type="signal peptide" evidence="1">
    <location>
        <begin position="1"/>
        <end position="20"/>
    </location>
</feature>
<dbReference type="AlphaFoldDB" id="A0A8J7CU62"/>
<evidence type="ECO:0000313" key="2">
    <source>
        <dbReference type="EMBL" id="MBE3637094.1"/>
    </source>
</evidence>
<dbReference type="EMBL" id="JACVXA010000005">
    <property type="protein sequence ID" value="MBE3637094.1"/>
    <property type="molecule type" value="Genomic_DNA"/>
</dbReference>
<dbReference type="Proteomes" id="UP000609121">
    <property type="component" value="Unassembled WGS sequence"/>
</dbReference>
<comment type="caution">
    <text evidence="2">The sequence shown here is derived from an EMBL/GenBank/DDBJ whole genome shotgun (WGS) entry which is preliminary data.</text>
</comment>
<protein>
    <recommendedName>
        <fullName evidence="4">Outer membrane protein beta-barrel domain-containing protein</fullName>
    </recommendedName>
</protein>
<accession>A0A8J7CU62</accession>
<feature type="chain" id="PRO_5035293647" description="Outer membrane protein beta-barrel domain-containing protein" evidence="1">
    <location>
        <begin position="21"/>
        <end position="255"/>
    </location>
</feature>